<dbReference type="Gene3D" id="1.10.630.10">
    <property type="entry name" value="Cytochrome P450"/>
    <property type="match status" value="1"/>
</dbReference>
<dbReference type="CDD" id="cd11029">
    <property type="entry name" value="CYP107-like"/>
    <property type="match status" value="1"/>
</dbReference>
<dbReference type="GO" id="GO:0016705">
    <property type="term" value="F:oxidoreductase activity, acting on paired donors, with incorporation or reduction of molecular oxygen"/>
    <property type="evidence" value="ECO:0007669"/>
    <property type="project" value="InterPro"/>
</dbReference>
<dbReference type="InterPro" id="IPR036396">
    <property type="entry name" value="Cyt_P450_sf"/>
</dbReference>
<evidence type="ECO:0000256" key="2">
    <source>
        <dbReference type="ARBA" id="ARBA00022617"/>
    </source>
</evidence>
<dbReference type="AlphaFoldDB" id="A0A9X1PW86"/>
<evidence type="ECO:0000313" key="7">
    <source>
        <dbReference type="EMBL" id="MCF1594632.1"/>
    </source>
</evidence>
<evidence type="ECO:0000256" key="3">
    <source>
        <dbReference type="ARBA" id="ARBA00022723"/>
    </source>
</evidence>
<dbReference type="RefSeq" id="WP_234762891.1">
    <property type="nucleotide sequence ID" value="NZ_JAKEIP010000041.1"/>
</dbReference>
<keyword evidence="5" id="KW-0408">Iron</keyword>
<name>A0A9X1PW86_STRM4</name>
<keyword evidence="2" id="KW-0349">Heme</keyword>
<dbReference type="GO" id="GO:0020037">
    <property type="term" value="F:heme binding"/>
    <property type="evidence" value="ECO:0007669"/>
    <property type="project" value="InterPro"/>
</dbReference>
<sequence>MTTSAPPSELFGFDYYQNPYPTLEWLRENSPMHQFHFPVGDIPLWIATRFDDVQKLLGDPRFSTNPSWASKEFVDGGMAVGRGTAIERIITMLDPPDHTRVRRLAMSTFTPRRVAEWEEPTHAVVEAELDRLEKQDRPDVMDYAGAIPAALMGNILGFPLDRFNEMIHAIERAFHTDPEDEGANQRAFEEIAEYGRGLIAHKRRNPADDLASALIEARDGEDRLDETELVAMIAVLIMAGLDTTRNLIGTSILSLLERPDQRRLLLERPELKDTAVEEFLRFNGGVAVGFFRFAKEDLEFAGVTLPAGAPVIPAVGSANRDPRRWPDADKLDITRTGPRHVGLGHGLHNCMGAALARLEAGVAIPAIMRRFPDMNLAVPAEELRYDEMWLVRSIKSFPVQLHGEGKR</sequence>
<dbReference type="PANTHER" id="PTHR46696:SF1">
    <property type="entry name" value="CYTOCHROME P450 YJIB-RELATED"/>
    <property type="match status" value="1"/>
</dbReference>
<keyword evidence="8" id="KW-1185">Reference proteome</keyword>
<evidence type="ECO:0000256" key="5">
    <source>
        <dbReference type="ARBA" id="ARBA00023004"/>
    </source>
</evidence>
<evidence type="ECO:0000256" key="1">
    <source>
        <dbReference type="ARBA" id="ARBA00010617"/>
    </source>
</evidence>
<dbReference type="Pfam" id="PF00067">
    <property type="entry name" value="p450"/>
    <property type="match status" value="1"/>
</dbReference>
<keyword evidence="4" id="KW-0560">Oxidoreductase</keyword>
<protein>
    <submittedName>
        <fullName evidence="7">Cytochrome P450</fullName>
    </submittedName>
</protein>
<dbReference type="PANTHER" id="PTHR46696">
    <property type="entry name" value="P450, PUTATIVE (EUROFUNG)-RELATED"/>
    <property type="match status" value="1"/>
</dbReference>
<dbReference type="FunFam" id="1.10.630.10:FF:000018">
    <property type="entry name" value="Cytochrome P450 monooxygenase"/>
    <property type="match status" value="1"/>
</dbReference>
<comment type="similarity">
    <text evidence="1">Belongs to the cytochrome P450 family.</text>
</comment>
<evidence type="ECO:0000256" key="6">
    <source>
        <dbReference type="ARBA" id="ARBA00023033"/>
    </source>
</evidence>
<reference evidence="7" key="1">
    <citation type="submission" date="2022-01" db="EMBL/GenBank/DDBJ databases">
        <title>Draft Genome Sequences of Seven Type Strains of the Genus Streptomyces.</title>
        <authorList>
            <person name="Aziz S."/>
            <person name="Coretto E."/>
            <person name="Chronakova A."/>
            <person name="Sproer C."/>
            <person name="Huber K."/>
            <person name="Nouioui I."/>
            <person name="Gross H."/>
        </authorList>
    </citation>
    <scope>NUCLEOTIDE SEQUENCE</scope>
    <source>
        <strain evidence="7">DSM 103493</strain>
    </source>
</reference>
<organism evidence="7 8">
    <name type="scientific">Streptomyces muensis</name>
    <dbReference type="NCBI Taxonomy" id="1077944"/>
    <lineage>
        <taxon>Bacteria</taxon>
        <taxon>Bacillati</taxon>
        <taxon>Actinomycetota</taxon>
        <taxon>Actinomycetes</taxon>
        <taxon>Kitasatosporales</taxon>
        <taxon>Streptomycetaceae</taxon>
        <taxon>Streptomyces</taxon>
    </lineage>
</organism>
<gene>
    <name evidence="7" type="ORF">L0P92_13795</name>
</gene>
<evidence type="ECO:0000256" key="4">
    <source>
        <dbReference type="ARBA" id="ARBA00023002"/>
    </source>
</evidence>
<dbReference type="EMBL" id="JAKEIP010000041">
    <property type="protein sequence ID" value="MCF1594632.1"/>
    <property type="molecule type" value="Genomic_DNA"/>
</dbReference>
<dbReference type="Proteomes" id="UP001139384">
    <property type="component" value="Unassembled WGS sequence"/>
</dbReference>
<comment type="caution">
    <text evidence="7">The sequence shown here is derived from an EMBL/GenBank/DDBJ whole genome shotgun (WGS) entry which is preliminary data.</text>
</comment>
<dbReference type="PRINTS" id="PR00359">
    <property type="entry name" value="BP450"/>
</dbReference>
<dbReference type="GO" id="GO:0005506">
    <property type="term" value="F:iron ion binding"/>
    <property type="evidence" value="ECO:0007669"/>
    <property type="project" value="InterPro"/>
</dbReference>
<keyword evidence="3" id="KW-0479">Metal-binding</keyword>
<proteinExistence type="inferred from homology"/>
<evidence type="ECO:0000313" key="8">
    <source>
        <dbReference type="Proteomes" id="UP001139384"/>
    </source>
</evidence>
<dbReference type="InterPro" id="IPR001128">
    <property type="entry name" value="Cyt_P450"/>
</dbReference>
<dbReference type="SUPFAM" id="SSF48264">
    <property type="entry name" value="Cytochrome P450"/>
    <property type="match status" value="1"/>
</dbReference>
<accession>A0A9X1PW86</accession>
<keyword evidence="6" id="KW-0503">Monooxygenase</keyword>
<dbReference type="InterPro" id="IPR002397">
    <property type="entry name" value="Cyt_P450_B"/>
</dbReference>
<dbReference type="GO" id="GO:0004497">
    <property type="term" value="F:monooxygenase activity"/>
    <property type="evidence" value="ECO:0007669"/>
    <property type="project" value="UniProtKB-KW"/>
</dbReference>